<accession>A0A645B845</accession>
<comment type="caution">
    <text evidence="1">The sequence shown here is derived from an EMBL/GenBank/DDBJ whole genome shotgun (WGS) entry which is preliminary data.</text>
</comment>
<evidence type="ECO:0000313" key="1">
    <source>
        <dbReference type="EMBL" id="MPM61582.1"/>
    </source>
</evidence>
<dbReference type="AlphaFoldDB" id="A0A645B845"/>
<dbReference type="PANTHER" id="PTHR48100:SF1">
    <property type="entry name" value="HISTIDINE PHOSPHATASE FAMILY PROTEIN-RELATED"/>
    <property type="match status" value="1"/>
</dbReference>
<dbReference type="Gene3D" id="3.40.50.1240">
    <property type="entry name" value="Phosphoglycerate mutase-like"/>
    <property type="match status" value="1"/>
</dbReference>
<dbReference type="SMART" id="SM00855">
    <property type="entry name" value="PGAM"/>
    <property type="match status" value="1"/>
</dbReference>
<sequence>MKLYLVRHTRVNMPPGICYGNSDVALAYTFPEELSAIQSELEGIRLARVYSSPLKRCVTLAREFSGNVIVDGRIREFDFGKWERQPWDDIYAQDKGKEWFDDYVNTSCPHGESFRMMLERVRRFIDSLPKTGGNILIVTHAGIIRAFLILLEGYTVNEAFDRKIAYGEIIILEKQKK</sequence>
<dbReference type="GO" id="GO:0005737">
    <property type="term" value="C:cytoplasm"/>
    <property type="evidence" value="ECO:0007669"/>
    <property type="project" value="TreeGrafter"/>
</dbReference>
<gene>
    <name evidence="1" type="primary">pspB_5</name>
    <name evidence="1" type="ORF">SDC9_108442</name>
</gene>
<reference evidence="1" key="1">
    <citation type="submission" date="2019-08" db="EMBL/GenBank/DDBJ databases">
        <authorList>
            <person name="Kucharzyk K."/>
            <person name="Murdoch R.W."/>
            <person name="Higgins S."/>
            <person name="Loffler F."/>
        </authorList>
    </citation>
    <scope>NUCLEOTIDE SEQUENCE</scope>
</reference>
<dbReference type="CDD" id="cd07067">
    <property type="entry name" value="HP_PGM_like"/>
    <property type="match status" value="1"/>
</dbReference>
<proteinExistence type="predicted"/>
<dbReference type="EC" id="3.1.3.3" evidence="1"/>
<dbReference type="InterPro" id="IPR013078">
    <property type="entry name" value="His_Pase_superF_clade-1"/>
</dbReference>
<protein>
    <submittedName>
        <fullName evidence="1">Putative phosphoserine phosphatase 2</fullName>
        <ecNumber evidence="1">3.1.3.3</ecNumber>
    </submittedName>
</protein>
<dbReference type="InterPro" id="IPR029033">
    <property type="entry name" value="His_PPase_superfam"/>
</dbReference>
<dbReference type="EMBL" id="VSSQ01018422">
    <property type="protein sequence ID" value="MPM61582.1"/>
    <property type="molecule type" value="Genomic_DNA"/>
</dbReference>
<organism evidence="1">
    <name type="scientific">bioreactor metagenome</name>
    <dbReference type="NCBI Taxonomy" id="1076179"/>
    <lineage>
        <taxon>unclassified sequences</taxon>
        <taxon>metagenomes</taxon>
        <taxon>ecological metagenomes</taxon>
    </lineage>
</organism>
<dbReference type="PANTHER" id="PTHR48100">
    <property type="entry name" value="BROAD-SPECIFICITY PHOSPHATASE YOR283W-RELATED"/>
    <property type="match status" value="1"/>
</dbReference>
<name>A0A645B845_9ZZZZ</name>
<dbReference type="InterPro" id="IPR050275">
    <property type="entry name" value="PGM_Phosphatase"/>
</dbReference>
<dbReference type="SUPFAM" id="SSF53254">
    <property type="entry name" value="Phosphoglycerate mutase-like"/>
    <property type="match status" value="1"/>
</dbReference>
<keyword evidence="1" id="KW-0378">Hydrolase</keyword>
<dbReference type="Pfam" id="PF00300">
    <property type="entry name" value="His_Phos_1"/>
    <property type="match status" value="1"/>
</dbReference>
<dbReference type="GO" id="GO:0016791">
    <property type="term" value="F:phosphatase activity"/>
    <property type="evidence" value="ECO:0007669"/>
    <property type="project" value="TreeGrafter"/>
</dbReference>